<feature type="transmembrane region" description="Helical" evidence="2">
    <location>
        <begin position="51"/>
        <end position="74"/>
    </location>
</feature>
<dbReference type="RefSeq" id="WP_276825534.1">
    <property type="nucleotide sequence ID" value="NZ_CAWVFH010000005.1"/>
</dbReference>
<dbReference type="AlphaFoldDB" id="A0A921LCN7"/>
<feature type="region of interest" description="Disordered" evidence="1">
    <location>
        <begin position="109"/>
        <end position="136"/>
    </location>
</feature>
<accession>A0A921LCN7</accession>
<keyword evidence="2" id="KW-0472">Membrane</keyword>
<keyword evidence="2" id="KW-1133">Transmembrane helix</keyword>
<evidence type="ECO:0000313" key="3">
    <source>
        <dbReference type="EMBL" id="HJF90807.1"/>
    </source>
</evidence>
<dbReference type="Gene3D" id="2.40.160.20">
    <property type="match status" value="1"/>
</dbReference>
<protein>
    <submittedName>
        <fullName evidence="3">Outer membrane beta-barrel protein</fullName>
    </submittedName>
</protein>
<evidence type="ECO:0000256" key="1">
    <source>
        <dbReference type="SAM" id="MobiDB-lite"/>
    </source>
</evidence>
<evidence type="ECO:0000256" key="2">
    <source>
        <dbReference type="SAM" id="Phobius"/>
    </source>
</evidence>
<keyword evidence="2" id="KW-0812">Transmembrane</keyword>
<evidence type="ECO:0000313" key="4">
    <source>
        <dbReference type="Proteomes" id="UP000717835"/>
    </source>
</evidence>
<dbReference type="EMBL" id="DYVX01000002">
    <property type="protein sequence ID" value="HJF90807.1"/>
    <property type="molecule type" value="Genomic_DNA"/>
</dbReference>
<proteinExistence type="predicted"/>
<gene>
    <name evidence="3" type="ORF">K8W02_00250</name>
</gene>
<organism evidence="3 4">
    <name type="scientific">Mediterranea massiliensis</name>
    <dbReference type="NCBI Taxonomy" id="1841865"/>
    <lineage>
        <taxon>Bacteria</taxon>
        <taxon>Pseudomonadati</taxon>
        <taxon>Bacteroidota</taxon>
        <taxon>Bacteroidia</taxon>
        <taxon>Bacteroidales</taxon>
        <taxon>Bacteroidaceae</taxon>
        <taxon>Mediterranea</taxon>
    </lineage>
</organism>
<dbReference type="SUPFAM" id="SSF56925">
    <property type="entry name" value="OMPA-like"/>
    <property type="match status" value="1"/>
</dbReference>
<name>A0A921LCN7_9BACT</name>
<dbReference type="Proteomes" id="UP000717835">
    <property type="component" value="Unassembled WGS sequence"/>
</dbReference>
<reference evidence="3" key="2">
    <citation type="submission" date="2021-09" db="EMBL/GenBank/DDBJ databases">
        <authorList>
            <person name="Gilroy R."/>
        </authorList>
    </citation>
    <scope>NUCLEOTIDE SEQUENCE</scope>
    <source>
        <strain evidence="3">CHK55-1828</strain>
    </source>
</reference>
<dbReference type="InterPro" id="IPR011250">
    <property type="entry name" value="OMP/PagP_B-barrel"/>
</dbReference>
<reference evidence="3" key="1">
    <citation type="journal article" date="2021" name="PeerJ">
        <title>Extensive microbial diversity within the chicken gut microbiome revealed by metagenomics and culture.</title>
        <authorList>
            <person name="Gilroy R."/>
            <person name="Ravi A."/>
            <person name="Getino M."/>
            <person name="Pursley I."/>
            <person name="Horton D.L."/>
            <person name="Alikhan N.F."/>
            <person name="Baker D."/>
            <person name="Gharbi K."/>
            <person name="Hall N."/>
            <person name="Watson M."/>
            <person name="Adriaenssens E.M."/>
            <person name="Foster-Nyarko E."/>
            <person name="Jarju S."/>
            <person name="Secka A."/>
            <person name="Antonio M."/>
            <person name="Oren A."/>
            <person name="Chaudhuri R.R."/>
            <person name="La Ragione R."/>
            <person name="Hildebrand F."/>
            <person name="Pallen M.J."/>
        </authorList>
    </citation>
    <scope>NUCLEOTIDE SEQUENCE</scope>
    <source>
        <strain evidence="3">CHK55-1828</strain>
    </source>
</reference>
<comment type="caution">
    <text evidence="3">The sequence shown here is derived from an EMBL/GenBank/DDBJ whole genome shotgun (WGS) entry which is preliminary data.</text>
</comment>
<sequence>MKENEEIAGLFRRKLDKAELPVNDGFWEELERDLPASGLSEGKRRIGFPSFYRIAAAASVVLVLGMASAAFWYFSPKEEMEEAFTQVAALAPGASLDGDRLEEALPRVKEVAPASPSAKPVQASLTPQQEEEGGEQTMSVHVSIRVTQQVYGGGRQTSGGYRAGRGGSGYYAASSGEGRNFEGKENSTPAEVEEAADAKSVLKSRNWALKAYVGSSLPKGDFKMPLTAGVSVERNLGKRLSLEAGLQYNRLHDTALPGGNHTYHTLAIPVRMNVQLAGNDKVDFYATVGGSVEKCVGGAADNGFKAEPVQLAVAAGVGVRYKLNNRFALFAEPMVSHHFATDSPSASLRSERPTNLNLLCGVRMAY</sequence>